<evidence type="ECO:0000313" key="3">
    <source>
        <dbReference type="EMBL" id="RJO78065.1"/>
    </source>
</evidence>
<dbReference type="InterPro" id="IPR047057">
    <property type="entry name" value="MerR_fam"/>
</dbReference>
<proteinExistence type="predicted"/>
<dbReference type="InterPro" id="IPR000551">
    <property type="entry name" value="MerR-type_HTH_dom"/>
</dbReference>
<dbReference type="PROSITE" id="PS50937">
    <property type="entry name" value="HTH_MERR_2"/>
    <property type="match status" value="1"/>
</dbReference>
<name>A0A3A4KQT8_9NOCA</name>
<dbReference type="PANTHER" id="PTHR30204:SF97">
    <property type="entry name" value="MERR FAMILY REGULATORY PROTEIN"/>
    <property type="match status" value="1"/>
</dbReference>
<comment type="caution">
    <text evidence="3">The sequence shown here is derived from an EMBL/GenBank/DDBJ whole genome shotgun (WGS) entry which is preliminary data.</text>
</comment>
<reference evidence="3 4" key="1">
    <citation type="submission" date="2018-09" db="EMBL/GenBank/DDBJ databases">
        <title>YIM PH21274 draft genome.</title>
        <authorList>
            <person name="Miao C."/>
        </authorList>
    </citation>
    <scope>NUCLEOTIDE SEQUENCE [LARGE SCALE GENOMIC DNA]</scope>
    <source>
        <strain evidence="3 4">YIM PH 21724</strain>
    </source>
</reference>
<dbReference type="PANTHER" id="PTHR30204">
    <property type="entry name" value="REDOX-CYCLING DRUG-SENSING TRANSCRIPTIONAL ACTIVATOR SOXR"/>
    <property type="match status" value="1"/>
</dbReference>
<organism evidence="3 4">
    <name type="scientific">Nocardia panacis</name>
    <dbReference type="NCBI Taxonomy" id="2340916"/>
    <lineage>
        <taxon>Bacteria</taxon>
        <taxon>Bacillati</taxon>
        <taxon>Actinomycetota</taxon>
        <taxon>Actinomycetes</taxon>
        <taxon>Mycobacteriales</taxon>
        <taxon>Nocardiaceae</taxon>
        <taxon>Nocardia</taxon>
    </lineage>
</organism>
<keyword evidence="4" id="KW-1185">Reference proteome</keyword>
<dbReference type="RefSeq" id="WP_120039042.1">
    <property type="nucleotide sequence ID" value="NZ_QZFU01000014.1"/>
</dbReference>
<gene>
    <name evidence="3" type="ORF">D5S18_06615</name>
</gene>
<protein>
    <submittedName>
        <fullName evidence="3">MerR family transcriptional regulator</fullName>
    </submittedName>
</protein>
<evidence type="ECO:0000259" key="2">
    <source>
        <dbReference type="PROSITE" id="PS50937"/>
    </source>
</evidence>
<dbReference type="SUPFAM" id="SSF46955">
    <property type="entry name" value="Putative DNA-binding domain"/>
    <property type="match status" value="1"/>
</dbReference>
<dbReference type="GO" id="GO:0003677">
    <property type="term" value="F:DNA binding"/>
    <property type="evidence" value="ECO:0007669"/>
    <property type="project" value="UniProtKB-KW"/>
</dbReference>
<sequence>MQIGELSNRTGVSVRALRYYEEKGALSPHRTPSGYRVFDETAVESVTHIQTLLAAGLGMDLIADILACAAGDAPLLAGCRARLMHERLRMTADIDRISSARTMLDQLLDSTT</sequence>
<feature type="domain" description="HTH merR-type" evidence="2">
    <location>
        <begin position="1"/>
        <end position="68"/>
    </location>
</feature>
<dbReference type="OrthoDB" id="4567915at2"/>
<dbReference type="Proteomes" id="UP000266677">
    <property type="component" value="Unassembled WGS sequence"/>
</dbReference>
<dbReference type="Gene3D" id="1.10.1660.10">
    <property type="match status" value="1"/>
</dbReference>
<keyword evidence="1" id="KW-0238">DNA-binding</keyword>
<evidence type="ECO:0000256" key="1">
    <source>
        <dbReference type="ARBA" id="ARBA00023125"/>
    </source>
</evidence>
<dbReference type="GO" id="GO:0003700">
    <property type="term" value="F:DNA-binding transcription factor activity"/>
    <property type="evidence" value="ECO:0007669"/>
    <property type="project" value="InterPro"/>
</dbReference>
<dbReference type="PRINTS" id="PR00040">
    <property type="entry name" value="HTHMERR"/>
</dbReference>
<dbReference type="AlphaFoldDB" id="A0A3A4KQT8"/>
<dbReference type="InterPro" id="IPR009061">
    <property type="entry name" value="DNA-bd_dom_put_sf"/>
</dbReference>
<dbReference type="SMART" id="SM00422">
    <property type="entry name" value="HTH_MERR"/>
    <property type="match status" value="1"/>
</dbReference>
<accession>A0A3A4KQT8</accession>
<dbReference type="EMBL" id="QZFU01000014">
    <property type="protein sequence ID" value="RJO78065.1"/>
    <property type="molecule type" value="Genomic_DNA"/>
</dbReference>
<dbReference type="Pfam" id="PF13411">
    <property type="entry name" value="MerR_1"/>
    <property type="match status" value="1"/>
</dbReference>
<evidence type="ECO:0000313" key="4">
    <source>
        <dbReference type="Proteomes" id="UP000266677"/>
    </source>
</evidence>